<comment type="caution">
    <text evidence="2">The sequence shown here is derived from an EMBL/GenBank/DDBJ whole genome shotgun (WGS) entry which is preliminary data.</text>
</comment>
<feature type="compositionally biased region" description="Basic and acidic residues" evidence="1">
    <location>
        <begin position="164"/>
        <end position="176"/>
    </location>
</feature>
<accession>A0A8T1FJM0</accession>
<feature type="region of interest" description="Disordered" evidence="1">
    <location>
        <begin position="152"/>
        <end position="176"/>
    </location>
</feature>
<evidence type="ECO:0000256" key="1">
    <source>
        <dbReference type="SAM" id="MobiDB-lite"/>
    </source>
</evidence>
<sequence>MMLYRVTLWTLFGAPTSTFSRTLRRAEEALSKALNGFFPLMKVQQPSNADLQNAMCNGWLHAVFVTGRILTPLKDGDFEHLYQSSEVQQERFDHSTFERGLHQVRVRGYSDVDQTHNAPSDTATEQARTNRALARRLSVACVQTACSHALSPAGRGQNGLPAGARERKVQQLGDDRDVHLGDRTAASYAGSGVRGALGASPAVQAKRRWGWKVGV</sequence>
<dbReference type="PANTHER" id="PTHR48471:SF1">
    <property type="entry name" value="DDE TNP4 DOMAIN-CONTAINING PROTEIN"/>
    <property type="match status" value="1"/>
</dbReference>
<dbReference type="AlphaFoldDB" id="A0A8T1FJM0"/>
<reference evidence="2" key="1">
    <citation type="submission" date="2018-10" db="EMBL/GenBank/DDBJ databases">
        <title>Effector identification in a new, highly contiguous assembly of the strawberry crown rot pathogen Phytophthora cactorum.</title>
        <authorList>
            <person name="Armitage A.D."/>
            <person name="Nellist C.F."/>
            <person name="Bates H."/>
            <person name="Vickerstaff R.J."/>
            <person name="Harrison R.J."/>
        </authorList>
    </citation>
    <scope>NUCLEOTIDE SEQUENCE</scope>
    <source>
        <strain evidence="2">P415</strain>
    </source>
</reference>
<protein>
    <submittedName>
        <fullName evidence="2">Uncharacterized protein</fullName>
    </submittedName>
</protein>
<name>A0A8T1FJM0_9STRA</name>
<evidence type="ECO:0000313" key="2">
    <source>
        <dbReference type="EMBL" id="KAG2969554.1"/>
    </source>
</evidence>
<proteinExistence type="predicted"/>
<dbReference type="PANTHER" id="PTHR48471">
    <property type="entry name" value="DDE TNP4 DOMAIN-CONTAINING PROTEIN"/>
    <property type="match status" value="1"/>
</dbReference>
<dbReference type="EMBL" id="RCML01000783">
    <property type="protein sequence ID" value="KAG2969554.1"/>
    <property type="molecule type" value="Genomic_DNA"/>
</dbReference>
<dbReference type="Proteomes" id="UP000697107">
    <property type="component" value="Unassembled WGS sequence"/>
</dbReference>
<evidence type="ECO:0000313" key="3">
    <source>
        <dbReference type="Proteomes" id="UP000697107"/>
    </source>
</evidence>
<gene>
    <name evidence="2" type="ORF">PC118_g17389</name>
</gene>
<organism evidence="2 3">
    <name type="scientific">Phytophthora cactorum</name>
    <dbReference type="NCBI Taxonomy" id="29920"/>
    <lineage>
        <taxon>Eukaryota</taxon>
        <taxon>Sar</taxon>
        <taxon>Stramenopiles</taxon>
        <taxon>Oomycota</taxon>
        <taxon>Peronosporomycetes</taxon>
        <taxon>Peronosporales</taxon>
        <taxon>Peronosporaceae</taxon>
        <taxon>Phytophthora</taxon>
    </lineage>
</organism>